<dbReference type="GO" id="GO:0009007">
    <property type="term" value="F:site-specific DNA-methyltransferase (adenine-specific) activity"/>
    <property type="evidence" value="ECO:0007669"/>
    <property type="project" value="UniProtKB-EC"/>
</dbReference>
<keyword evidence="9" id="KW-1185">Reference proteome</keyword>
<dbReference type="Gene3D" id="3.40.50.150">
    <property type="entry name" value="Vaccinia Virus protein VP39"/>
    <property type="match status" value="1"/>
</dbReference>
<dbReference type="REBASE" id="48977">
    <property type="entry name" value="M.Tvi198ORF4337P"/>
</dbReference>
<evidence type="ECO:0000256" key="1">
    <source>
        <dbReference type="ARBA" id="ARBA00006594"/>
    </source>
</evidence>
<dbReference type="GO" id="GO:0032259">
    <property type="term" value="P:methylation"/>
    <property type="evidence" value="ECO:0007669"/>
    <property type="project" value="UniProtKB-KW"/>
</dbReference>
<evidence type="ECO:0000256" key="4">
    <source>
        <dbReference type="ARBA" id="ARBA00022679"/>
    </source>
</evidence>
<comment type="similarity">
    <text evidence="1">Belongs to the N(4)/N(6)-methyltransferase family.</text>
</comment>
<dbReference type="Pfam" id="PF01555">
    <property type="entry name" value="N6_N4_Mtase"/>
    <property type="match status" value="1"/>
</dbReference>
<dbReference type="InterPro" id="IPR002941">
    <property type="entry name" value="DNA_methylase_N4/N6"/>
</dbReference>
<protein>
    <recommendedName>
        <fullName evidence="2">site-specific DNA-methyltransferase (adenine-specific)</fullName>
        <ecNumber evidence="2">2.1.1.72</ecNumber>
    </recommendedName>
</protein>
<evidence type="ECO:0000256" key="6">
    <source>
        <dbReference type="ARBA" id="ARBA00047942"/>
    </source>
</evidence>
<dbReference type="GO" id="GO:0008170">
    <property type="term" value="F:N-methyltransferase activity"/>
    <property type="evidence" value="ECO:0007669"/>
    <property type="project" value="InterPro"/>
</dbReference>
<evidence type="ECO:0000256" key="2">
    <source>
        <dbReference type="ARBA" id="ARBA00011900"/>
    </source>
</evidence>
<dbReference type="STRING" id="765911.Thivi_4337"/>
<keyword evidence="4" id="KW-0808">Transferase</keyword>
<dbReference type="KEGG" id="tvi:Thivi_4337"/>
<dbReference type="PROSITE" id="PS00092">
    <property type="entry name" value="N6_MTASE"/>
    <property type="match status" value="1"/>
</dbReference>
<sequence length="690" mass="78504">MIVSERRMTDRIPALAASPNPAEALRAQLAALIPDAFSEGRLDPAALKRALGEEAFVAGEERYALTWAGKSGAYKVLQTPSTATLRPERDQSVNFDTAQHVFIEGENLEVLKVLQKAYFGKVKLIYIDPPYNTGSDSFIYPDRFQESKEDYLKRINDLDDDGSLMREGFFRRNSKENGHYHSNWLSMMLPRLYIARNLLREDGAILVSIDDHEAANLKLLMDEVFGPENLVAQLVWEKGRKNDAKLFSVGHEYMLLYTRSMVKLKENKTVWREPKPGAKAIVARWRELKRDCGETDYAAQQTALRDWYRSLPDAHPSKKLSRHKWVDQWGPWRDRDISWPGGGGPRYDVPHPVTKKPCKVPERGWIYSSPEEMQRQIKLGLVQFRADHTEPPFRKAHLLPVPDELPDDEETEFDDEDISDDEIGLQVIGSVLYKQSQVSVKYLRELIGGKLFNNPKDHEVLARLIRYCMGDDDSGLVMDFFAGSASTVEAVLTLNAKEGGNRRVLAVQLPEPCDEKSAAFKAGYSTIAALSRERIRRVIERLNAEADLLNPIASDLGFKSFRLTPSNFKQWRGDDIDTPEQLAEQIELFTKSEKDDAQVENMLYELLLKFGQELTTRIETLKIEDGGVFAIHQRQMLFILDGFSAAMNQPLMDLKPREIIAIDSVFQDSDTLKTNLDLQCRDAGIKFTCL</sequence>
<feature type="domain" description="DNA methylase N-4/N-6" evidence="7">
    <location>
        <begin position="122"/>
        <end position="497"/>
    </location>
</feature>
<evidence type="ECO:0000259" key="7">
    <source>
        <dbReference type="Pfam" id="PF01555"/>
    </source>
</evidence>
<evidence type="ECO:0000256" key="3">
    <source>
        <dbReference type="ARBA" id="ARBA00022603"/>
    </source>
</evidence>
<name>I3YGM9_THIV6</name>
<organism evidence="8 9">
    <name type="scientific">Thiocystis violascens (strain ATCC 17096 / DSM 198 / 6111)</name>
    <name type="common">Chromatium violascens</name>
    <dbReference type="NCBI Taxonomy" id="765911"/>
    <lineage>
        <taxon>Bacteria</taxon>
        <taxon>Pseudomonadati</taxon>
        <taxon>Pseudomonadota</taxon>
        <taxon>Gammaproteobacteria</taxon>
        <taxon>Chromatiales</taxon>
        <taxon>Chromatiaceae</taxon>
        <taxon>Thiocystis</taxon>
    </lineage>
</organism>
<gene>
    <name evidence="8" type="ordered locus">Thivi_4337</name>
</gene>
<dbReference type="PRINTS" id="PR00506">
    <property type="entry name" value="D21N6MTFRASE"/>
</dbReference>
<proteinExistence type="inferred from homology"/>
<dbReference type="eggNOG" id="COG2189">
    <property type="taxonomic scope" value="Bacteria"/>
</dbReference>
<reference evidence="8 9" key="1">
    <citation type="submission" date="2012-06" db="EMBL/GenBank/DDBJ databases">
        <title>Complete sequence of Thiocystis violascens DSM 198.</title>
        <authorList>
            <consortium name="US DOE Joint Genome Institute"/>
            <person name="Lucas S."/>
            <person name="Han J."/>
            <person name="Lapidus A."/>
            <person name="Cheng J.-F."/>
            <person name="Goodwin L."/>
            <person name="Pitluck S."/>
            <person name="Peters L."/>
            <person name="Ovchinnikova G."/>
            <person name="Teshima H."/>
            <person name="Detter J.C."/>
            <person name="Han C."/>
            <person name="Tapia R."/>
            <person name="Land M."/>
            <person name="Hauser L."/>
            <person name="Kyrpides N."/>
            <person name="Ivanova N."/>
            <person name="Pagani I."/>
            <person name="Vogl K."/>
            <person name="Liu Z."/>
            <person name="Frigaard N.-U."/>
            <person name="Bryant D."/>
            <person name="Woyke T."/>
        </authorList>
    </citation>
    <scope>NUCLEOTIDE SEQUENCE [LARGE SCALE GENOMIC DNA]</scope>
    <source>
        <strain evidence="9">ATCC 17096 / DSM 198 / 6111</strain>
    </source>
</reference>
<keyword evidence="3 8" id="KW-0489">Methyltransferase</keyword>
<evidence type="ECO:0000313" key="9">
    <source>
        <dbReference type="Proteomes" id="UP000006062"/>
    </source>
</evidence>
<dbReference type="HOGENOM" id="CLU_020164_2_1_6"/>
<dbReference type="AlphaFoldDB" id="I3YGM9"/>
<dbReference type="EC" id="2.1.1.72" evidence="2"/>
<comment type="catalytic activity">
    <reaction evidence="6">
        <text>a 2'-deoxyadenosine in DNA + S-adenosyl-L-methionine = an N(6)-methyl-2'-deoxyadenosine in DNA + S-adenosyl-L-homocysteine + H(+)</text>
        <dbReference type="Rhea" id="RHEA:15197"/>
        <dbReference type="Rhea" id="RHEA-COMP:12418"/>
        <dbReference type="Rhea" id="RHEA-COMP:12419"/>
        <dbReference type="ChEBI" id="CHEBI:15378"/>
        <dbReference type="ChEBI" id="CHEBI:57856"/>
        <dbReference type="ChEBI" id="CHEBI:59789"/>
        <dbReference type="ChEBI" id="CHEBI:90615"/>
        <dbReference type="ChEBI" id="CHEBI:90616"/>
        <dbReference type="EC" id="2.1.1.72"/>
    </reaction>
</comment>
<dbReference type="EMBL" id="CP003154">
    <property type="protein sequence ID" value="AFL76147.1"/>
    <property type="molecule type" value="Genomic_DNA"/>
</dbReference>
<dbReference type="SUPFAM" id="SSF53335">
    <property type="entry name" value="S-adenosyl-L-methionine-dependent methyltransferases"/>
    <property type="match status" value="1"/>
</dbReference>
<dbReference type="InterPro" id="IPR002295">
    <property type="entry name" value="N4/N6-MTase_EcoPI_Mod-like"/>
</dbReference>
<dbReference type="Proteomes" id="UP000006062">
    <property type="component" value="Chromosome"/>
</dbReference>
<keyword evidence="5" id="KW-0949">S-adenosyl-L-methionine</keyword>
<dbReference type="PIRSF" id="PIRSF015855">
    <property type="entry name" value="TypeIII_Mtase_mKpnI"/>
    <property type="match status" value="1"/>
</dbReference>
<dbReference type="GO" id="GO:0003677">
    <property type="term" value="F:DNA binding"/>
    <property type="evidence" value="ECO:0007669"/>
    <property type="project" value="InterPro"/>
</dbReference>
<evidence type="ECO:0000256" key="5">
    <source>
        <dbReference type="ARBA" id="ARBA00022691"/>
    </source>
</evidence>
<accession>I3YGM9</accession>
<evidence type="ECO:0000313" key="8">
    <source>
        <dbReference type="EMBL" id="AFL76147.1"/>
    </source>
</evidence>
<dbReference type="InterPro" id="IPR002052">
    <property type="entry name" value="DNA_methylase_N6_adenine_CS"/>
</dbReference>
<dbReference type="InterPro" id="IPR029063">
    <property type="entry name" value="SAM-dependent_MTases_sf"/>
</dbReference>